<name>A0A125MNI2_9GAMM</name>
<dbReference type="EMBL" id="JAJA02000001">
    <property type="protein sequence ID" value="KWS06668.1"/>
    <property type="molecule type" value="Genomic_DNA"/>
</dbReference>
<reference evidence="1 2" key="1">
    <citation type="journal article" date="2014" name="Genome Announc.">
        <title>Draft Genome Sequence of Lysobacter capsici AZ78, a Bacterium Antagonistic to Plant-Pathogenic Oomycetes.</title>
        <authorList>
            <person name="Puopolo G."/>
            <person name="Sonego P."/>
            <person name="Engelen K."/>
            <person name="Pertot I."/>
        </authorList>
    </citation>
    <scope>NUCLEOTIDE SEQUENCE [LARGE SCALE GENOMIC DNA]</scope>
    <source>
        <strain evidence="1 2">AZ78</strain>
    </source>
</reference>
<evidence type="ECO:0000313" key="1">
    <source>
        <dbReference type="EMBL" id="KWS06668.1"/>
    </source>
</evidence>
<dbReference type="AlphaFoldDB" id="A0A125MNI2"/>
<dbReference type="Proteomes" id="UP000023435">
    <property type="component" value="Unassembled WGS sequence"/>
</dbReference>
<sequence>MALAEWICDVLDNPKDENVIAGVRESATRQCAQFPAHG</sequence>
<gene>
    <name evidence="1" type="ORF">AZ78_4224</name>
</gene>
<dbReference type="GO" id="GO:0008168">
    <property type="term" value="F:methyltransferase activity"/>
    <property type="evidence" value="ECO:0007669"/>
    <property type="project" value="UniProtKB-KW"/>
</dbReference>
<dbReference type="EC" id="2.1.2.1" evidence="1"/>
<keyword evidence="1" id="KW-0808">Transferase</keyword>
<comment type="caution">
    <text evidence="1">The sequence shown here is derived from an EMBL/GenBank/DDBJ whole genome shotgun (WGS) entry which is preliminary data.</text>
</comment>
<dbReference type="GO" id="GO:0032259">
    <property type="term" value="P:methylation"/>
    <property type="evidence" value="ECO:0007669"/>
    <property type="project" value="UniProtKB-KW"/>
</dbReference>
<dbReference type="GO" id="GO:0004372">
    <property type="term" value="F:glycine hydroxymethyltransferase activity"/>
    <property type="evidence" value="ECO:0007669"/>
    <property type="project" value="UniProtKB-EC"/>
</dbReference>
<accession>A0A125MNI2</accession>
<evidence type="ECO:0000313" key="2">
    <source>
        <dbReference type="Proteomes" id="UP000023435"/>
    </source>
</evidence>
<protein>
    <submittedName>
        <fullName evidence="1">Serine hydroxymethyltransferase</fullName>
        <ecNumber evidence="1">2.1.2.1</ecNumber>
    </submittedName>
</protein>
<keyword evidence="2" id="KW-1185">Reference proteome</keyword>
<proteinExistence type="predicted"/>
<organism evidence="1 2">
    <name type="scientific">Lysobacter capsici AZ78</name>
    <dbReference type="NCBI Taxonomy" id="1444315"/>
    <lineage>
        <taxon>Bacteria</taxon>
        <taxon>Pseudomonadati</taxon>
        <taxon>Pseudomonadota</taxon>
        <taxon>Gammaproteobacteria</taxon>
        <taxon>Lysobacterales</taxon>
        <taxon>Lysobacteraceae</taxon>
        <taxon>Lysobacter</taxon>
    </lineage>
</organism>